<sequence>ISQGAVDLNDHTRRYVVSQTRPSRLRETIDDRRDREKERAESFLYSAE</sequence>
<evidence type="ECO:0000313" key="3">
    <source>
        <dbReference type="Proteomes" id="UP001174909"/>
    </source>
</evidence>
<feature type="region of interest" description="Disordered" evidence="1">
    <location>
        <begin position="1"/>
        <end position="48"/>
    </location>
</feature>
<reference evidence="2" key="1">
    <citation type="submission" date="2023-03" db="EMBL/GenBank/DDBJ databases">
        <authorList>
            <person name="Steffen K."/>
            <person name="Cardenas P."/>
        </authorList>
    </citation>
    <scope>NUCLEOTIDE SEQUENCE</scope>
</reference>
<gene>
    <name evidence="2" type="ORF">GBAR_LOCUS24864</name>
</gene>
<dbReference type="Proteomes" id="UP001174909">
    <property type="component" value="Unassembled WGS sequence"/>
</dbReference>
<name>A0AA35TCE7_GEOBA</name>
<proteinExistence type="predicted"/>
<protein>
    <submittedName>
        <fullName evidence="2">Uncharacterized protein</fullName>
    </submittedName>
</protein>
<feature type="non-terminal residue" evidence="2">
    <location>
        <position position="1"/>
    </location>
</feature>
<evidence type="ECO:0000313" key="2">
    <source>
        <dbReference type="EMBL" id="CAI8044896.1"/>
    </source>
</evidence>
<comment type="caution">
    <text evidence="2">The sequence shown here is derived from an EMBL/GenBank/DDBJ whole genome shotgun (WGS) entry which is preliminary data.</text>
</comment>
<feature type="compositionally biased region" description="Basic and acidic residues" evidence="1">
    <location>
        <begin position="24"/>
        <end position="41"/>
    </location>
</feature>
<organism evidence="2 3">
    <name type="scientific">Geodia barretti</name>
    <name type="common">Barrett's horny sponge</name>
    <dbReference type="NCBI Taxonomy" id="519541"/>
    <lineage>
        <taxon>Eukaryota</taxon>
        <taxon>Metazoa</taxon>
        <taxon>Porifera</taxon>
        <taxon>Demospongiae</taxon>
        <taxon>Heteroscleromorpha</taxon>
        <taxon>Tetractinellida</taxon>
        <taxon>Astrophorina</taxon>
        <taxon>Geodiidae</taxon>
        <taxon>Geodia</taxon>
    </lineage>
</organism>
<evidence type="ECO:0000256" key="1">
    <source>
        <dbReference type="SAM" id="MobiDB-lite"/>
    </source>
</evidence>
<dbReference type="EMBL" id="CASHTH010003433">
    <property type="protein sequence ID" value="CAI8044896.1"/>
    <property type="molecule type" value="Genomic_DNA"/>
</dbReference>
<dbReference type="AlphaFoldDB" id="A0AA35TCE7"/>
<accession>A0AA35TCE7</accession>
<keyword evidence="3" id="KW-1185">Reference proteome</keyword>